<keyword evidence="3" id="KW-1185">Reference proteome</keyword>
<organism evidence="2 3">
    <name type="scientific">Leersia perrieri</name>
    <dbReference type="NCBI Taxonomy" id="77586"/>
    <lineage>
        <taxon>Eukaryota</taxon>
        <taxon>Viridiplantae</taxon>
        <taxon>Streptophyta</taxon>
        <taxon>Embryophyta</taxon>
        <taxon>Tracheophyta</taxon>
        <taxon>Spermatophyta</taxon>
        <taxon>Magnoliopsida</taxon>
        <taxon>Liliopsida</taxon>
        <taxon>Poales</taxon>
        <taxon>Poaceae</taxon>
        <taxon>BOP clade</taxon>
        <taxon>Oryzoideae</taxon>
        <taxon>Oryzeae</taxon>
        <taxon>Oryzinae</taxon>
        <taxon>Leersia</taxon>
    </lineage>
</organism>
<dbReference type="HOGENOM" id="CLU_2174624_0_0_1"/>
<feature type="region of interest" description="Disordered" evidence="1">
    <location>
        <begin position="89"/>
        <end position="110"/>
    </location>
</feature>
<dbReference type="EnsemblPlants" id="LPERR11G18220.1">
    <property type="protein sequence ID" value="LPERR11G18220.1"/>
    <property type="gene ID" value="LPERR11G18220"/>
</dbReference>
<proteinExistence type="predicted"/>
<dbReference type="Proteomes" id="UP000032180">
    <property type="component" value="Chromosome 11"/>
</dbReference>
<evidence type="ECO:0000313" key="2">
    <source>
        <dbReference type="EnsemblPlants" id="LPERR11G18220.1"/>
    </source>
</evidence>
<reference evidence="2 3" key="1">
    <citation type="submission" date="2012-08" db="EMBL/GenBank/DDBJ databases">
        <title>Oryza genome evolution.</title>
        <authorList>
            <person name="Wing R.A."/>
        </authorList>
    </citation>
    <scope>NUCLEOTIDE SEQUENCE</scope>
</reference>
<dbReference type="Gramene" id="LPERR11G18220.1">
    <property type="protein sequence ID" value="LPERR11G18220.1"/>
    <property type="gene ID" value="LPERR11G18220"/>
</dbReference>
<evidence type="ECO:0000313" key="3">
    <source>
        <dbReference type="Proteomes" id="UP000032180"/>
    </source>
</evidence>
<sequence length="110" mass="12189">MFIFALGDTKCLLSSDLSDSFLSFPLIFCILPPESTNSIAAQLWPAQIDKPQRRNRPVMSSELVDRRRTCRRMGVVWGCGSRKGIDSMESDSICRRGGAHSVSTPAGQRI</sequence>
<name>A0A0D9XUX4_9ORYZ</name>
<feature type="compositionally biased region" description="Polar residues" evidence="1">
    <location>
        <begin position="101"/>
        <end position="110"/>
    </location>
</feature>
<accession>A0A0D9XUX4</accession>
<evidence type="ECO:0000256" key="1">
    <source>
        <dbReference type="SAM" id="MobiDB-lite"/>
    </source>
</evidence>
<dbReference type="AlphaFoldDB" id="A0A0D9XUX4"/>
<reference evidence="2" key="3">
    <citation type="submission" date="2015-04" db="UniProtKB">
        <authorList>
            <consortium name="EnsemblPlants"/>
        </authorList>
    </citation>
    <scope>IDENTIFICATION</scope>
</reference>
<protein>
    <submittedName>
        <fullName evidence="2">Uncharacterized protein</fullName>
    </submittedName>
</protein>
<reference evidence="3" key="2">
    <citation type="submission" date="2013-12" db="EMBL/GenBank/DDBJ databases">
        <authorList>
            <person name="Yu Y."/>
            <person name="Lee S."/>
            <person name="de Baynast K."/>
            <person name="Wissotski M."/>
            <person name="Liu L."/>
            <person name="Talag J."/>
            <person name="Goicoechea J."/>
            <person name="Angelova A."/>
            <person name="Jetty R."/>
            <person name="Kudrna D."/>
            <person name="Golser W."/>
            <person name="Rivera L."/>
            <person name="Zhang J."/>
            <person name="Wing R."/>
        </authorList>
    </citation>
    <scope>NUCLEOTIDE SEQUENCE</scope>
</reference>